<accession>A0A4R5DKV3</accession>
<comment type="caution">
    <text evidence="3">The sequence shown here is derived from an EMBL/GenBank/DDBJ whole genome shotgun (WGS) entry which is preliminary data.</text>
</comment>
<dbReference type="PANTHER" id="PTHR13887">
    <property type="entry name" value="GLUTATHIONE S-TRANSFERASE KAPPA"/>
    <property type="match status" value="1"/>
</dbReference>
<name>A0A4R5DKV3_9BACT</name>
<protein>
    <submittedName>
        <fullName evidence="3">DsbA family protein</fullName>
    </submittedName>
</protein>
<sequence>MPGQLKPAVSNQDHIQGAEEATIEIVEYGDYQCPHCGAAYPVIQKIQKKFLTQIKFVFRNFPLAESHRFALPAAVAAEAAGLQGKYWEMHDLIFENQKSLSHEGLFAMAKSAGLNIEQFKNDIQRPDLEEKVDADFESGIRSGVNGTPTFFVNGTRFDGGAEDLYDMLLESAED</sequence>
<dbReference type="OrthoDB" id="117402at2"/>
<reference evidence="3 4" key="1">
    <citation type="submission" date="2019-03" db="EMBL/GenBank/DDBJ databases">
        <title>Dyadobacter AR-3-6 sp. nov., isolated from arctic soil.</title>
        <authorList>
            <person name="Chaudhary D.K."/>
        </authorList>
    </citation>
    <scope>NUCLEOTIDE SEQUENCE [LARGE SCALE GENOMIC DNA]</scope>
    <source>
        <strain evidence="3 4">AR-3-6</strain>
    </source>
</reference>
<dbReference type="EMBL" id="SMFL01000005">
    <property type="protein sequence ID" value="TDE14699.1"/>
    <property type="molecule type" value="Genomic_DNA"/>
</dbReference>
<dbReference type="InterPro" id="IPR036249">
    <property type="entry name" value="Thioredoxin-like_sf"/>
</dbReference>
<comment type="similarity">
    <text evidence="1">Belongs to the thioredoxin family. DsbA subfamily.</text>
</comment>
<dbReference type="AlphaFoldDB" id="A0A4R5DKV3"/>
<dbReference type="Proteomes" id="UP000294850">
    <property type="component" value="Unassembled WGS sequence"/>
</dbReference>
<dbReference type="RefSeq" id="WP_131959282.1">
    <property type="nucleotide sequence ID" value="NZ_SMFL01000005.1"/>
</dbReference>
<dbReference type="Pfam" id="PF13462">
    <property type="entry name" value="Thioredoxin_4"/>
    <property type="match status" value="1"/>
</dbReference>
<dbReference type="Gene3D" id="3.40.30.10">
    <property type="entry name" value="Glutaredoxin"/>
    <property type="match status" value="1"/>
</dbReference>
<evidence type="ECO:0000313" key="3">
    <source>
        <dbReference type="EMBL" id="TDE14699.1"/>
    </source>
</evidence>
<evidence type="ECO:0000256" key="1">
    <source>
        <dbReference type="ARBA" id="ARBA00005791"/>
    </source>
</evidence>
<dbReference type="SUPFAM" id="SSF52833">
    <property type="entry name" value="Thioredoxin-like"/>
    <property type="match status" value="1"/>
</dbReference>
<dbReference type="InterPro" id="IPR012336">
    <property type="entry name" value="Thioredoxin-like_fold"/>
</dbReference>
<feature type="domain" description="Thioredoxin" evidence="2">
    <location>
        <begin position="1"/>
        <end position="174"/>
    </location>
</feature>
<keyword evidence="4" id="KW-1185">Reference proteome</keyword>
<evidence type="ECO:0000313" key="4">
    <source>
        <dbReference type="Proteomes" id="UP000294850"/>
    </source>
</evidence>
<dbReference type="InterPro" id="IPR013766">
    <property type="entry name" value="Thioredoxin_domain"/>
</dbReference>
<evidence type="ECO:0000259" key="2">
    <source>
        <dbReference type="PROSITE" id="PS51352"/>
    </source>
</evidence>
<proteinExistence type="inferred from homology"/>
<dbReference type="PANTHER" id="PTHR13887:SF55">
    <property type="entry name" value="SLR0313 PROTEIN"/>
    <property type="match status" value="1"/>
</dbReference>
<dbReference type="PROSITE" id="PS51352">
    <property type="entry name" value="THIOREDOXIN_2"/>
    <property type="match status" value="1"/>
</dbReference>
<gene>
    <name evidence="3" type="ORF">E0F88_16055</name>
</gene>
<organism evidence="3 4">
    <name type="scientific">Dyadobacter psychrotolerans</name>
    <dbReference type="NCBI Taxonomy" id="2541721"/>
    <lineage>
        <taxon>Bacteria</taxon>
        <taxon>Pseudomonadati</taxon>
        <taxon>Bacteroidota</taxon>
        <taxon>Cytophagia</taxon>
        <taxon>Cytophagales</taxon>
        <taxon>Spirosomataceae</taxon>
        <taxon>Dyadobacter</taxon>
    </lineage>
</organism>